<reference evidence="2" key="2">
    <citation type="submission" date="2018-05" db="EMBL/GenBank/DDBJ databases">
        <title>OpunRS2 (Oryza punctata Reference Sequence Version 2).</title>
        <authorList>
            <person name="Zhang J."/>
            <person name="Kudrna D."/>
            <person name="Lee S."/>
            <person name="Talag J."/>
            <person name="Welchert J."/>
            <person name="Wing R.A."/>
        </authorList>
    </citation>
    <scope>NUCLEOTIDE SEQUENCE [LARGE SCALE GENOMIC DNA]</scope>
</reference>
<feature type="region of interest" description="Disordered" evidence="1">
    <location>
        <begin position="1"/>
        <end position="20"/>
    </location>
</feature>
<dbReference type="HOGENOM" id="CLU_2610194_0_0_1"/>
<name>A0A0E0MDJ8_ORYPU</name>
<dbReference type="EnsemblPlants" id="OPUNC11G05890.1">
    <property type="protein sequence ID" value="OPUNC11G05890.1"/>
    <property type="gene ID" value="OPUNC11G05890"/>
</dbReference>
<evidence type="ECO:0000256" key="1">
    <source>
        <dbReference type="SAM" id="MobiDB-lite"/>
    </source>
</evidence>
<evidence type="ECO:0000313" key="2">
    <source>
        <dbReference type="EnsemblPlants" id="OPUNC11G05890.1"/>
    </source>
</evidence>
<accession>A0A0E0MDJ8</accession>
<proteinExistence type="predicted"/>
<sequence>MAEAVANELSTTPEYLRPPAATLGISADGGCRRNGDGEVSGSTMGHEAWGGAAVQECAAASRAASRDMRAEQCMIGDGC</sequence>
<dbReference type="AlphaFoldDB" id="A0A0E0MDJ8"/>
<reference evidence="2" key="1">
    <citation type="submission" date="2015-04" db="UniProtKB">
        <authorList>
            <consortium name="EnsemblPlants"/>
        </authorList>
    </citation>
    <scope>IDENTIFICATION</scope>
</reference>
<evidence type="ECO:0000313" key="3">
    <source>
        <dbReference type="Proteomes" id="UP000026962"/>
    </source>
</evidence>
<organism evidence="2">
    <name type="scientific">Oryza punctata</name>
    <name type="common">Red rice</name>
    <dbReference type="NCBI Taxonomy" id="4537"/>
    <lineage>
        <taxon>Eukaryota</taxon>
        <taxon>Viridiplantae</taxon>
        <taxon>Streptophyta</taxon>
        <taxon>Embryophyta</taxon>
        <taxon>Tracheophyta</taxon>
        <taxon>Spermatophyta</taxon>
        <taxon>Magnoliopsida</taxon>
        <taxon>Liliopsida</taxon>
        <taxon>Poales</taxon>
        <taxon>Poaceae</taxon>
        <taxon>BOP clade</taxon>
        <taxon>Oryzoideae</taxon>
        <taxon>Oryzeae</taxon>
        <taxon>Oryzinae</taxon>
        <taxon>Oryza</taxon>
    </lineage>
</organism>
<keyword evidence="3" id="KW-1185">Reference proteome</keyword>
<dbReference type="Gramene" id="OPUNC11G05890.1">
    <property type="protein sequence ID" value="OPUNC11G05890.1"/>
    <property type="gene ID" value="OPUNC11G05890"/>
</dbReference>
<dbReference type="Proteomes" id="UP000026962">
    <property type="component" value="Chromosome 11"/>
</dbReference>
<protein>
    <submittedName>
        <fullName evidence="2">Uncharacterized protein</fullName>
    </submittedName>
</protein>